<dbReference type="CDD" id="cd01335">
    <property type="entry name" value="Radical_SAM"/>
    <property type="match status" value="1"/>
</dbReference>
<dbReference type="InterPro" id="IPR047771">
    <property type="entry name" value="Radical_SAM_STM4011-like"/>
</dbReference>
<dbReference type="NCBIfam" id="NF038073">
    <property type="entry name" value="rSAM_STM4011"/>
    <property type="match status" value="1"/>
</dbReference>
<dbReference type="Gene3D" id="3.20.20.70">
    <property type="entry name" value="Aldolase class I"/>
    <property type="match status" value="1"/>
</dbReference>
<protein>
    <submittedName>
        <fullName evidence="2">Radical SAM superfamily enzyme, MoaA/NifB/PqqE/SkfB family</fullName>
    </submittedName>
</protein>
<sequence>MRKVGNAPVPVSIGHVRDRGRNGDQGCGCDRDQGCDQDQDQEQSHDRGQVQGQDCGKVRDHNQDKVRDQDHDRSQVRDQDHLTILYRGPLSSCDYDCPYCPFAKRRDSPDRLRQDRMALERFTGWVGGRDHPVSVLFTPWGEGLVRSWYRRAMVELSHLPHVRRVAIQTNFSCRPDWLAEADLDTLALWVTYHPGQVAYERFLVRCRDLVARGVRFSVGVVGLPEHLERARELRADLPPEVYLWVNAAEGHPYTDPEAALWTAIDPLFSYSRTPHRSGGQPCRTGDTVISVDGDGTVRRCHFVPAVLGNLYDGTFRPRARTCPAALCDCHIGYVHLEQTGLYDVFAGGILERIPGALPSGTARRS</sequence>
<proteinExistence type="predicted"/>
<feature type="compositionally biased region" description="Basic and acidic residues" evidence="1">
    <location>
        <begin position="56"/>
        <end position="80"/>
    </location>
</feature>
<dbReference type="InterPro" id="IPR013785">
    <property type="entry name" value="Aldolase_TIM"/>
</dbReference>
<name>A0A239D7K9_9ACTN</name>
<dbReference type="AlphaFoldDB" id="A0A239D7K9"/>
<dbReference type="EMBL" id="FZOD01000007">
    <property type="protein sequence ID" value="SNS28375.1"/>
    <property type="molecule type" value="Genomic_DNA"/>
</dbReference>
<dbReference type="SUPFAM" id="SSF102114">
    <property type="entry name" value="Radical SAM enzymes"/>
    <property type="match status" value="1"/>
</dbReference>
<gene>
    <name evidence="2" type="ORF">SAMN05216276_10072</name>
</gene>
<evidence type="ECO:0000256" key="1">
    <source>
        <dbReference type="SAM" id="MobiDB-lite"/>
    </source>
</evidence>
<organism evidence="2 3">
    <name type="scientific">Streptosporangium subroseum</name>
    <dbReference type="NCBI Taxonomy" id="106412"/>
    <lineage>
        <taxon>Bacteria</taxon>
        <taxon>Bacillati</taxon>
        <taxon>Actinomycetota</taxon>
        <taxon>Actinomycetes</taxon>
        <taxon>Streptosporangiales</taxon>
        <taxon>Streptosporangiaceae</taxon>
        <taxon>Streptosporangium</taxon>
    </lineage>
</organism>
<reference evidence="2 3" key="1">
    <citation type="submission" date="2017-06" db="EMBL/GenBank/DDBJ databases">
        <authorList>
            <person name="Kim H.J."/>
            <person name="Triplett B.A."/>
        </authorList>
    </citation>
    <scope>NUCLEOTIDE SEQUENCE [LARGE SCALE GENOMIC DNA]</scope>
    <source>
        <strain evidence="2 3">CGMCC 4.2132</strain>
    </source>
</reference>
<dbReference type="Proteomes" id="UP000198282">
    <property type="component" value="Unassembled WGS sequence"/>
</dbReference>
<evidence type="ECO:0000313" key="2">
    <source>
        <dbReference type="EMBL" id="SNS28375.1"/>
    </source>
</evidence>
<feature type="region of interest" description="Disordered" evidence="1">
    <location>
        <begin position="1"/>
        <end position="80"/>
    </location>
</feature>
<dbReference type="InterPro" id="IPR058240">
    <property type="entry name" value="rSAM_sf"/>
</dbReference>
<accession>A0A239D7K9</accession>
<evidence type="ECO:0000313" key="3">
    <source>
        <dbReference type="Proteomes" id="UP000198282"/>
    </source>
</evidence>
<keyword evidence="3" id="KW-1185">Reference proteome</keyword>